<organism evidence="1 2">
    <name type="scientific">Caenorhabditis briggsae</name>
    <dbReference type="NCBI Taxonomy" id="6238"/>
    <lineage>
        <taxon>Eukaryota</taxon>
        <taxon>Metazoa</taxon>
        <taxon>Ecdysozoa</taxon>
        <taxon>Nematoda</taxon>
        <taxon>Chromadorea</taxon>
        <taxon>Rhabditida</taxon>
        <taxon>Rhabditina</taxon>
        <taxon>Rhabditomorpha</taxon>
        <taxon>Rhabditoidea</taxon>
        <taxon>Rhabditidae</taxon>
        <taxon>Peloderinae</taxon>
        <taxon>Caenorhabditis</taxon>
    </lineage>
</organism>
<sequence>MSSQFTPIATDSVPDTTIPYSYFDTNSWNSENHNSNYLNTQSTDYSDYTLYSNYYAYYYAQFFQRLSSNVSIPSPTRIPQPVTDTMFPPLN</sequence>
<dbReference type="EMBL" id="CP092625">
    <property type="protein sequence ID" value="UMM42870.1"/>
    <property type="molecule type" value="Genomic_DNA"/>
</dbReference>
<evidence type="ECO:0000313" key="2">
    <source>
        <dbReference type="Proteomes" id="UP000829354"/>
    </source>
</evidence>
<dbReference type="KEGG" id="cbr:CBG_00186"/>
<protein>
    <submittedName>
        <fullName evidence="1">Uncharacterized protein</fullName>
    </submittedName>
</protein>
<keyword evidence="2" id="KW-1185">Reference proteome</keyword>
<gene>
    <name evidence="1" type="ORF">L5515_018536</name>
</gene>
<name>A0AAE9JS06_CAEBR</name>
<proteinExistence type="predicted"/>
<accession>A0AAE9JS06</accession>
<evidence type="ECO:0000313" key="1">
    <source>
        <dbReference type="EMBL" id="UMM42870.1"/>
    </source>
</evidence>
<dbReference type="Proteomes" id="UP000829354">
    <property type="component" value="Chromosome X"/>
</dbReference>
<dbReference type="AlphaFoldDB" id="A0AAE9JS06"/>
<reference evidence="1 2" key="1">
    <citation type="submission" date="2022-04" db="EMBL/GenBank/DDBJ databases">
        <title>Chromosome-level reference genomes for two strains of Caenorhabditis briggsae: an improved platform for comparative genomics.</title>
        <authorList>
            <person name="Stevens L."/>
            <person name="Andersen E."/>
        </authorList>
    </citation>
    <scope>NUCLEOTIDE SEQUENCE [LARGE SCALE GENOMIC DNA]</scope>
    <source>
        <strain evidence="1">VX34</strain>
        <tissue evidence="1">Whole-organism</tissue>
    </source>
</reference>